<gene>
    <name evidence="2" type="ORF">GRF29_8g1035532</name>
</gene>
<accession>A0AAN6RLT0</accession>
<protein>
    <submittedName>
        <fullName evidence="2">Uncharacterized protein</fullName>
    </submittedName>
</protein>
<evidence type="ECO:0000256" key="1">
    <source>
        <dbReference type="SAM" id="MobiDB-lite"/>
    </source>
</evidence>
<dbReference type="Proteomes" id="UP001280581">
    <property type="component" value="Unassembled WGS sequence"/>
</dbReference>
<evidence type="ECO:0000313" key="3">
    <source>
        <dbReference type="Proteomes" id="UP001280581"/>
    </source>
</evidence>
<sequence length="272" mass="30533">MHTTLLTTAFKDSFDLPTTPLPALDGRSRPSWMTHGFTPPSPYENHTESFPSLDVQDPDAEFQAMHAAHSSANLLLPPTPVFPPSTTPIDMSQITPSMTHRTTDISIHKEEAYSALSSAMALACTTPNSRYTLKHPAFTPPKPYHGLPHSPLLGVITRFIEHTHRSLPHLIRVASPNQIRLELETCLLLEFAPYVHSGTFYDDEGLENSVVPWEVFARVEDAVNGEFEGLVFVRDAIGKCEKKEVEDGEEFLGIWEAWNRLQYLDNLWNLSD</sequence>
<dbReference type="EMBL" id="WVTA01000002">
    <property type="protein sequence ID" value="KAK3215781.1"/>
    <property type="molecule type" value="Genomic_DNA"/>
</dbReference>
<evidence type="ECO:0000313" key="2">
    <source>
        <dbReference type="EMBL" id="KAK3215781.1"/>
    </source>
</evidence>
<feature type="region of interest" description="Disordered" evidence="1">
    <location>
        <begin position="16"/>
        <end position="36"/>
    </location>
</feature>
<name>A0AAN6RLT0_9PLEO</name>
<organism evidence="2 3">
    <name type="scientific">Pseudopithomyces chartarum</name>
    <dbReference type="NCBI Taxonomy" id="1892770"/>
    <lineage>
        <taxon>Eukaryota</taxon>
        <taxon>Fungi</taxon>
        <taxon>Dikarya</taxon>
        <taxon>Ascomycota</taxon>
        <taxon>Pezizomycotina</taxon>
        <taxon>Dothideomycetes</taxon>
        <taxon>Pleosporomycetidae</taxon>
        <taxon>Pleosporales</taxon>
        <taxon>Massarineae</taxon>
        <taxon>Didymosphaeriaceae</taxon>
        <taxon>Pseudopithomyces</taxon>
    </lineage>
</organism>
<keyword evidence="3" id="KW-1185">Reference proteome</keyword>
<proteinExistence type="predicted"/>
<comment type="caution">
    <text evidence="2">The sequence shown here is derived from an EMBL/GenBank/DDBJ whole genome shotgun (WGS) entry which is preliminary data.</text>
</comment>
<dbReference type="AlphaFoldDB" id="A0AAN6RLT0"/>
<reference evidence="2 3" key="1">
    <citation type="submission" date="2021-02" db="EMBL/GenBank/DDBJ databases">
        <title>Genome assembly of Pseudopithomyces chartarum.</title>
        <authorList>
            <person name="Jauregui R."/>
            <person name="Singh J."/>
            <person name="Voisey C."/>
        </authorList>
    </citation>
    <scope>NUCLEOTIDE SEQUENCE [LARGE SCALE GENOMIC DNA]</scope>
    <source>
        <strain evidence="2 3">AGR01</strain>
    </source>
</reference>